<dbReference type="WBParaSite" id="HDID_0000453201-mRNA-1">
    <property type="protein sequence ID" value="HDID_0000453201-mRNA-1"/>
    <property type="gene ID" value="HDID_0000453201"/>
</dbReference>
<gene>
    <name evidence="2" type="ORF">HDID_LOCUS4530</name>
</gene>
<dbReference type="GO" id="GO:0005762">
    <property type="term" value="C:mitochondrial large ribosomal subunit"/>
    <property type="evidence" value="ECO:0007669"/>
    <property type="project" value="TreeGrafter"/>
</dbReference>
<evidence type="ECO:0000256" key="1">
    <source>
        <dbReference type="ARBA" id="ARBA00022552"/>
    </source>
</evidence>
<dbReference type="Gene3D" id="6.20.240.40">
    <property type="match status" value="1"/>
</dbReference>
<evidence type="ECO:0000313" key="2">
    <source>
        <dbReference type="EMBL" id="VDL50824.1"/>
    </source>
</evidence>
<dbReference type="Proteomes" id="UP000274504">
    <property type="component" value="Unassembled WGS sequence"/>
</dbReference>
<evidence type="ECO:0000313" key="4">
    <source>
        <dbReference type="WBParaSite" id="HDID_0000453201-mRNA-1"/>
    </source>
</evidence>
<keyword evidence="1" id="KW-0698">rRNA processing</keyword>
<dbReference type="EMBL" id="UYSG01001778">
    <property type="protein sequence ID" value="VDL50824.1"/>
    <property type="molecule type" value="Genomic_DNA"/>
</dbReference>
<dbReference type="PANTHER" id="PTHR22808">
    <property type="entry name" value="NCL1 YEAST -RELATED NOL1/NOP2/FMU SUN DOMAIN-CONTAINING"/>
    <property type="match status" value="1"/>
</dbReference>
<reference evidence="4" key="1">
    <citation type="submission" date="2017-02" db="UniProtKB">
        <authorList>
            <consortium name="WormBaseParasite"/>
        </authorList>
    </citation>
    <scope>IDENTIFICATION</scope>
</reference>
<sequence length="297" mass="33695">MCLPLFSNEYSVTKPILREFRRFSSNAAKARLQTLYCIQREKGWSKRCRKIPLNPANQTALKHFDKYYAHVFGVTAWTGIRVALLTPPAKVAILNAVNPALQECLAEFYSKNYLDLFTELTKPVEVAQTSRKPELILPQQLKDRPESVFPNRQFLVREDAVSDQLSEFVPATEFIGERVIYTRDSDRTFLLQSNSNLMMSETVNLPVVKEDTNWVESFKNLKCMVLPTGTFSGLPRPKYNGGCYDFYPLDLGSVLAVLLLDVQPETRMLDLCSAPGGKAVVSLQTLNLRPDSRYQIA</sequence>
<accession>A0A0R3SHW7</accession>
<dbReference type="InterPro" id="IPR029063">
    <property type="entry name" value="SAM-dependent_MTases_sf"/>
</dbReference>
<dbReference type="InterPro" id="IPR023267">
    <property type="entry name" value="RCMT"/>
</dbReference>
<protein>
    <submittedName>
        <fullName evidence="4">SAM_MT_RSMB_NOP domain-containing protein</fullName>
    </submittedName>
</protein>
<dbReference type="GO" id="GO:0031167">
    <property type="term" value="P:rRNA methylation"/>
    <property type="evidence" value="ECO:0007669"/>
    <property type="project" value="TreeGrafter"/>
</dbReference>
<dbReference type="AlphaFoldDB" id="A0A0R3SHW7"/>
<proteinExistence type="predicted"/>
<name>A0A0R3SHW7_HYMDI</name>
<evidence type="ECO:0000313" key="3">
    <source>
        <dbReference type="Proteomes" id="UP000274504"/>
    </source>
</evidence>
<dbReference type="SUPFAM" id="SSF53335">
    <property type="entry name" value="S-adenosyl-L-methionine-dependent methyltransferases"/>
    <property type="match status" value="1"/>
</dbReference>
<dbReference type="Gene3D" id="3.40.50.150">
    <property type="entry name" value="Vaccinia Virus protein VP39"/>
    <property type="match status" value="1"/>
</dbReference>
<reference evidence="2 3" key="2">
    <citation type="submission" date="2018-11" db="EMBL/GenBank/DDBJ databases">
        <authorList>
            <consortium name="Pathogen Informatics"/>
        </authorList>
    </citation>
    <scope>NUCLEOTIDE SEQUENCE [LARGE SCALE GENOMIC DNA]</scope>
</reference>
<organism evidence="4">
    <name type="scientific">Hymenolepis diminuta</name>
    <name type="common">Rat tapeworm</name>
    <dbReference type="NCBI Taxonomy" id="6216"/>
    <lineage>
        <taxon>Eukaryota</taxon>
        <taxon>Metazoa</taxon>
        <taxon>Spiralia</taxon>
        <taxon>Lophotrochozoa</taxon>
        <taxon>Platyhelminthes</taxon>
        <taxon>Cestoda</taxon>
        <taxon>Eucestoda</taxon>
        <taxon>Cyclophyllidea</taxon>
        <taxon>Hymenolepididae</taxon>
        <taxon>Hymenolepis</taxon>
    </lineage>
</organism>
<dbReference type="OrthoDB" id="8020218at2759"/>
<dbReference type="PANTHER" id="PTHR22808:SF3">
    <property type="entry name" value="5-METHYLCYTOSINE RRNA METHYLTRANSFERASE NSUN4"/>
    <property type="match status" value="1"/>
</dbReference>
<dbReference type="GO" id="GO:0008173">
    <property type="term" value="F:RNA methyltransferase activity"/>
    <property type="evidence" value="ECO:0007669"/>
    <property type="project" value="InterPro"/>
</dbReference>
<dbReference type="STRING" id="6216.A0A0R3SHW7"/>